<dbReference type="EMBL" id="CP050124">
    <property type="protein sequence ID" value="QIP38872.1"/>
    <property type="molecule type" value="Genomic_DNA"/>
</dbReference>
<dbReference type="Proteomes" id="UP000502345">
    <property type="component" value="Chromosome"/>
</dbReference>
<accession>A0A6G9CPV1</accession>
<dbReference type="AlphaFoldDB" id="A0A6G9CPV1"/>
<evidence type="ECO:0000313" key="1">
    <source>
        <dbReference type="EMBL" id="QIP38872.1"/>
    </source>
</evidence>
<gene>
    <name evidence="1" type="ORF">G9444_1628</name>
</gene>
<sequence>MRATTRRTPDDDVFTDNGSRVGDGNVVLAKVEDVGTGSHREIRAIVHGQQCAVASRCGRENAQRYQFVLGLERAELALTGRALVAQLDDVDSAGQCCLGELREVAFLAARVGAQVQPCCCQALAPVDDVTGMCGVHGANGSL</sequence>
<evidence type="ECO:0000313" key="2">
    <source>
        <dbReference type="Proteomes" id="UP000502345"/>
    </source>
</evidence>
<proteinExistence type="predicted"/>
<reference evidence="1 2" key="1">
    <citation type="submission" date="2020-03" db="EMBL/GenBank/DDBJ databases">
        <title>Screen low temperature-resistant strains for efficient degradation of petroleum hydrocarbons under the low temperature.</title>
        <authorList>
            <person name="Wang Y."/>
            <person name="Chen J."/>
        </authorList>
    </citation>
    <scope>NUCLEOTIDE SEQUENCE [LARGE SCALE GENOMIC DNA]</scope>
    <source>
        <strain evidence="1 2">KB1</strain>
    </source>
</reference>
<name>A0A6G9CPV1_RHOER</name>
<organism evidence="1 2">
    <name type="scientific">Rhodococcus erythropolis</name>
    <name type="common">Arthrobacter picolinophilus</name>
    <dbReference type="NCBI Taxonomy" id="1833"/>
    <lineage>
        <taxon>Bacteria</taxon>
        <taxon>Bacillati</taxon>
        <taxon>Actinomycetota</taxon>
        <taxon>Actinomycetes</taxon>
        <taxon>Mycobacteriales</taxon>
        <taxon>Nocardiaceae</taxon>
        <taxon>Rhodococcus</taxon>
        <taxon>Rhodococcus erythropolis group</taxon>
    </lineage>
</organism>
<protein>
    <submittedName>
        <fullName evidence="1">Thiamine-phosphate pyrophosphorylase domain protein</fullName>
    </submittedName>
</protein>